<dbReference type="RefSeq" id="WP_413267272.1">
    <property type="nucleotide sequence ID" value="NZ_JBHFNR010000262.1"/>
</dbReference>
<name>A0ABV4Y145_9CYAN</name>
<dbReference type="Proteomes" id="UP001576784">
    <property type="component" value="Unassembled WGS sequence"/>
</dbReference>
<evidence type="ECO:0000313" key="2">
    <source>
        <dbReference type="Proteomes" id="UP001576784"/>
    </source>
</evidence>
<sequence length="40" mass="4222">MANILIEVQGEDAVAATEELLAISGLSGSYEVDEAVEREV</sequence>
<gene>
    <name evidence="1" type="ORF">ACE1CI_32490</name>
</gene>
<keyword evidence="2" id="KW-1185">Reference proteome</keyword>
<organism evidence="1 2">
    <name type="scientific">Floridaenema flaviceps BLCC-F50</name>
    <dbReference type="NCBI Taxonomy" id="3153642"/>
    <lineage>
        <taxon>Bacteria</taxon>
        <taxon>Bacillati</taxon>
        <taxon>Cyanobacteriota</taxon>
        <taxon>Cyanophyceae</taxon>
        <taxon>Oscillatoriophycideae</taxon>
        <taxon>Aerosakkonematales</taxon>
        <taxon>Aerosakkonemataceae</taxon>
        <taxon>Floridanema</taxon>
        <taxon>Floridanema flaviceps</taxon>
    </lineage>
</organism>
<comment type="caution">
    <text evidence="1">The sequence shown here is derived from an EMBL/GenBank/DDBJ whole genome shotgun (WGS) entry which is preliminary data.</text>
</comment>
<evidence type="ECO:0000313" key="1">
    <source>
        <dbReference type="EMBL" id="MFB2897661.1"/>
    </source>
</evidence>
<protein>
    <submittedName>
        <fullName evidence="1">Uncharacterized protein</fullName>
    </submittedName>
</protein>
<dbReference type="EMBL" id="JBHFNR010000262">
    <property type="protein sequence ID" value="MFB2897661.1"/>
    <property type="molecule type" value="Genomic_DNA"/>
</dbReference>
<accession>A0ABV4Y145</accession>
<reference evidence="1 2" key="1">
    <citation type="submission" date="2024-09" db="EMBL/GenBank/DDBJ databases">
        <title>Floridaenema gen nov. (Aerosakkonemataceae, Aerosakkonematales ord. nov., Cyanobacteria) from benthic tropical and subtropical fresh waters, with the description of four new species.</title>
        <authorList>
            <person name="Moretto J.A."/>
            <person name="Berthold D.E."/>
            <person name="Lefler F.W."/>
            <person name="Huang I.-S."/>
            <person name="Laughinghouse H. IV."/>
        </authorList>
    </citation>
    <scope>NUCLEOTIDE SEQUENCE [LARGE SCALE GENOMIC DNA]</scope>
    <source>
        <strain evidence="1 2">BLCC-F50</strain>
    </source>
</reference>
<proteinExistence type="predicted"/>